<accession>A0A6B3R9A0</accession>
<keyword evidence="2" id="KW-1185">Reference proteome</keyword>
<protein>
    <submittedName>
        <fullName evidence="1">Ribbon-helix-helix protein, CopG family</fullName>
    </submittedName>
</protein>
<evidence type="ECO:0000313" key="1">
    <source>
        <dbReference type="EMBL" id="NEV94171.1"/>
    </source>
</evidence>
<dbReference type="Proteomes" id="UP000478505">
    <property type="component" value="Unassembled WGS sequence"/>
</dbReference>
<reference evidence="1 2" key="1">
    <citation type="submission" date="2020-02" db="EMBL/GenBank/DDBJ databases">
        <title>Flavobacteriaceae Psychroflexus bacterium YR1-1, complete genome.</title>
        <authorList>
            <person name="Li Y."/>
            <person name="Wu S."/>
        </authorList>
    </citation>
    <scope>NUCLEOTIDE SEQUENCE [LARGE SCALE GENOMIC DNA]</scope>
    <source>
        <strain evidence="1 2">YR1-1</strain>
    </source>
</reference>
<dbReference type="AlphaFoldDB" id="A0A6B3R9A0"/>
<organism evidence="1 2">
    <name type="scientific">Psychroflexus aurantiacus</name>
    <dbReference type="NCBI Taxonomy" id="2709310"/>
    <lineage>
        <taxon>Bacteria</taxon>
        <taxon>Pseudomonadati</taxon>
        <taxon>Bacteroidota</taxon>
        <taxon>Flavobacteriia</taxon>
        <taxon>Flavobacteriales</taxon>
        <taxon>Flavobacteriaceae</taxon>
        <taxon>Psychroflexus</taxon>
    </lineage>
</organism>
<dbReference type="RefSeq" id="WP_164004894.1">
    <property type="nucleotide sequence ID" value="NZ_JAAIKD010000004.1"/>
</dbReference>
<dbReference type="EMBL" id="JAAIKD010000004">
    <property type="protein sequence ID" value="NEV94171.1"/>
    <property type="molecule type" value="Genomic_DNA"/>
</dbReference>
<comment type="caution">
    <text evidence="1">The sequence shown here is derived from an EMBL/GenBank/DDBJ whole genome shotgun (WGS) entry which is preliminary data.</text>
</comment>
<sequence length="52" mass="5948">MSKLPSKHSKNEVVILRITSTLKKELNELSKKSKYNSVSAFIRALIESESRK</sequence>
<evidence type="ECO:0000313" key="2">
    <source>
        <dbReference type="Proteomes" id="UP000478505"/>
    </source>
</evidence>
<dbReference type="GO" id="GO:0006355">
    <property type="term" value="P:regulation of DNA-templated transcription"/>
    <property type="evidence" value="ECO:0007669"/>
    <property type="project" value="InterPro"/>
</dbReference>
<gene>
    <name evidence="1" type="ORF">G3567_08445</name>
</gene>
<proteinExistence type="predicted"/>
<name>A0A6B3R9A0_9FLAO</name>